<dbReference type="InterPro" id="IPR010730">
    <property type="entry name" value="HET"/>
</dbReference>
<dbReference type="PANTHER" id="PTHR24148:SF64">
    <property type="entry name" value="HETEROKARYON INCOMPATIBILITY DOMAIN-CONTAINING PROTEIN"/>
    <property type="match status" value="1"/>
</dbReference>
<accession>A0A8J2I2E6</accession>
<dbReference type="AlphaFoldDB" id="A0A8J2I2E6"/>
<dbReference type="PANTHER" id="PTHR24148">
    <property type="entry name" value="ANKYRIN REPEAT DOMAIN-CONTAINING PROTEIN 39 HOMOLOG-RELATED"/>
    <property type="match status" value="1"/>
</dbReference>
<reference evidence="2" key="1">
    <citation type="submission" date="2021-05" db="EMBL/GenBank/DDBJ databases">
        <authorList>
            <person name="Stam R."/>
        </authorList>
    </citation>
    <scope>NUCLEOTIDE SEQUENCE</scope>
    <source>
        <strain evidence="2">CS162</strain>
    </source>
</reference>
<feature type="domain" description="Heterokaryon incompatibility" evidence="1">
    <location>
        <begin position="98"/>
        <end position="253"/>
    </location>
</feature>
<dbReference type="EMBL" id="CAJRGZ010000017">
    <property type="protein sequence ID" value="CAG5155334.1"/>
    <property type="molecule type" value="Genomic_DNA"/>
</dbReference>
<dbReference type="Proteomes" id="UP000676310">
    <property type="component" value="Unassembled WGS sequence"/>
</dbReference>
<proteinExistence type="predicted"/>
<dbReference type="OrthoDB" id="3711542at2759"/>
<keyword evidence="3" id="KW-1185">Reference proteome</keyword>
<name>A0A8J2I2E6_9PLEO</name>
<evidence type="ECO:0000313" key="2">
    <source>
        <dbReference type="EMBL" id="CAG5155334.1"/>
    </source>
</evidence>
<organism evidence="2 3">
    <name type="scientific">Alternaria atra</name>
    <dbReference type="NCBI Taxonomy" id="119953"/>
    <lineage>
        <taxon>Eukaryota</taxon>
        <taxon>Fungi</taxon>
        <taxon>Dikarya</taxon>
        <taxon>Ascomycota</taxon>
        <taxon>Pezizomycotina</taxon>
        <taxon>Dothideomycetes</taxon>
        <taxon>Pleosporomycetidae</taxon>
        <taxon>Pleosporales</taxon>
        <taxon>Pleosporineae</taxon>
        <taxon>Pleosporaceae</taxon>
        <taxon>Alternaria</taxon>
        <taxon>Alternaria sect. Ulocladioides</taxon>
    </lineage>
</organism>
<dbReference type="InterPro" id="IPR052895">
    <property type="entry name" value="HetReg/Transcr_Mod"/>
</dbReference>
<dbReference type="GeneID" id="67015186"/>
<comment type="caution">
    <text evidence="2">The sequence shown here is derived from an EMBL/GenBank/DDBJ whole genome shotgun (WGS) entry which is preliminary data.</text>
</comment>
<protein>
    <recommendedName>
        <fullName evidence="1">Heterokaryon incompatibility domain-containing protein</fullName>
    </recommendedName>
</protein>
<dbReference type="Pfam" id="PF06985">
    <property type="entry name" value="HET"/>
    <property type="match status" value="1"/>
</dbReference>
<evidence type="ECO:0000313" key="3">
    <source>
        <dbReference type="Proteomes" id="UP000676310"/>
    </source>
</evidence>
<evidence type="ECO:0000259" key="1">
    <source>
        <dbReference type="Pfam" id="PF06985"/>
    </source>
</evidence>
<dbReference type="RefSeq" id="XP_043167153.1">
    <property type="nucleotide sequence ID" value="XM_043311218.1"/>
</dbReference>
<sequence>MCWKVQAEAEALPFIPAANRVGSVATAPLPRSTTAAARPTISNTATNAAIPFQSCRRCSDRFAFICEDGRRVHIIVGLPRALRSKGLSASARQHDAGYKAISYVWGQTTKLQMYCAKCKSSFLTPMQDAQKFREIMSLARTDEHIWLDAMSINQDDENDKKQQISQMGRLYGEANAVAVLFPKSDEGAFELLTSMANRADVINLHKEAFIKNEDSLPGNQLSKCCQELYSLIEEFEQTLPASTYFRRAWTFQEWAMAVTLDVSLEGSSTILHDVKYSVIHAVTLSTIYKHSQGAFAAIKLGFSRGELPRKFNLVKRLFPDELAFVSPDEKLEDDSSLSFQTLFPSLGGDRVFGLRTNPAQSIPEVLQKKTPVHEQFQLRTPRPNNSPAAFKNRLSVMLNAFTTSTREAYFEADRVACWASMCNISYAYDKNDSYAVALQKVLAQIRFASENNVRLFTFQANTNSLLNSVDLDFLEYASSHTQSNARHGADFTGTPLFSGRADTLRHVKICLRQPNTHVQLAGDPALVQQVDGIVSVEAAQMNDIEKTLELWAPTITGWHDGMTVYNIVDKIGELLRDTPTTELASKALILVTINTTSIDTNEPRKCALWTIMPYDREHGQTMVGREVVNGQLVLIVRREDCCDIVGYLALTDQQSGTHLAWCQDDGTWAKKLDVPQRADIIDARIAYNDVWWAGKYAVGQDVISVR</sequence>
<gene>
    <name evidence="2" type="ORF">ALTATR162_LOCUS3610</name>
</gene>